<dbReference type="InterPro" id="IPR047197">
    <property type="entry name" value="THYN1-like_EVE"/>
</dbReference>
<accession>A0ABT0HPX7</accession>
<dbReference type="InterPro" id="IPR002740">
    <property type="entry name" value="EVE_domain"/>
</dbReference>
<comment type="caution">
    <text evidence="2">The sequence shown here is derived from an EMBL/GenBank/DDBJ whole genome shotgun (WGS) entry which is preliminary data.</text>
</comment>
<dbReference type="Pfam" id="PF01878">
    <property type="entry name" value="EVE"/>
    <property type="match status" value="1"/>
</dbReference>
<keyword evidence="3" id="KW-1185">Reference proteome</keyword>
<protein>
    <submittedName>
        <fullName evidence="2">EVE domain-containing protein</fullName>
    </submittedName>
</protein>
<proteinExistence type="predicted"/>
<evidence type="ECO:0000313" key="2">
    <source>
        <dbReference type="EMBL" id="MCK8494050.1"/>
    </source>
</evidence>
<dbReference type="Proteomes" id="UP001202180">
    <property type="component" value="Unassembled WGS sequence"/>
</dbReference>
<dbReference type="RefSeq" id="WP_248478644.1">
    <property type="nucleotide sequence ID" value="NZ_JALPRF010000003.1"/>
</dbReference>
<reference evidence="2 3" key="1">
    <citation type="submission" date="2022-04" db="EMBL/GenBank/DDBJ databases">
        <title>Spirosoma sp. strain RP8 genome sequencing and assembly.</title>
        <authorList>
            <person name="Jung Y."/>
        </authorList>
    </citation>
    <scope>NUCLEOTIDE SEQUENCE [LARGE SCALE GENOMIC DNA]</scope>
    <source>
        <strain evidence="2 3">RP8</strain>
    </source>
</reference>
<feature type="domain" description="EVE" evidence="1">
    <location>
        <begin position="2"/>
        <end position="143"/>
    </location>
</feature>
<gene>
    <name evidence="2" type="ORF">M0L20_19445</name>
</gene>
<dbReference type="Gene3D" id="3.10.590.10">
    <property type="entry name" value="ph1033 like domains"/>
    <property type="match status" value="1"/>
</dbReference>
<dbReference type="EMBL" id="JALPRF010000003">
    <property type="protein sequence ID" value="MCK8494050.1"/>
    <property type="molecule type" value="Genomic_DNA"/>
</dbReference>
<evidence type="ECO:0000313" key="3">
    <source>
        <dbReference type="Proteomes" id="UP001202180"/>
    </source>
</evidence>
<name>A0ABT0HPX7_9BACT</name>
<organism evidence="2 3">
    <name type="scientific">Spirosoma liriopis</name>
    <dbReference type="NCBI Taxonomy" id="2937440"/>
    <lineage>
        <taxon>Bacteria</taxon>
        <taxon>Pseudomonadati</taxon>
        <taxon>Bacteroidota</taxon>
        <taxon>Cytophagia</taxon>
        <taxon>Cytophagales</taxon>
        <taxon>Cytophagaceae</taxon>
        <taxon>Spirosoma</taxon>
    </lineage>
</organism>
<sequence>MNYWLVKSEPDTYGWHHFMEQGRAVWDGVRNYQARNNLRLMQVGDQVLFYHSVTNPAVVGLATVVRESYPDPTALDEPVVANAATRPTPWVVVELEPVMALEKPVTLARIKAEPMLATVALIKQSRLSVMPIKPDEFELILAMGQHAAKSEDR</sequence>
<dbReference type="InterPro" id="IPR052181">
    <property type="entry name" value="5hmC_binding"/>
</dbReference>
<evidence type="ECO:0000259" key="1">
    <source>
        <dbReference type="Pfam" id="PF01878"/>
    </source>
</evidence>
<dbReference type="SUPFAM" id="SSF88697">
    <property type="entry name" value="PUA domain-like"/>
    <property type="match status" value="1"/>
</dbReference>
<dbReference type="CDD" id="cd21133">
    <property type="entry name" value="EVE"/>
    <property type="match status" value="1"/>
</dbReference>
<dbReference type="PANTHER" id="PTHR14087:SF7">
    <property type="entry name" value="THYMOCYTE NUCLEAR PROTEIN 1"/>
    <property type="match status" value="1"/>
</dbReference>
<dbReference type="InterPro" id="IPR015947">
    <property type="entry name" value="PUA-like_sf"/>
</dbReference>
<dbReference type="PANTHER" id="PTHR14087">
    <property type="entry name" value="THYMOCYTE NUCLEAR PROTEIN 1"/>
    <property type="match status" value="1"/>
</dbReference>